<accession>A0A8J7U6A3</accession>
<dbReference type="Gene3D" id="2.180.10.10">
    <property type="entry name" value="RHS repeat-associated core"/>
    <property type="match status" value="2"/>
</dbReference>
<dbReference type="PANTHER" id="PTHR32305">
    <property type="match status" value="1"/>
</dbReference>
<name>A0A8J7U6A3_9BACT</name>
<dbReference type="NCBIfam" id="TIGR03696">
    <property type="entry name" value="Rhs_assc_core"/>
    <property type="match status" value="1"/>
</dbReference>
<sequence length="1576" mass="177100">MRLWIYLALLLAVGIPTFASKKEAANPFEPSFRAPTSLYEPSLHKAPGDIETSLDRPEFDLERAFDGSSPNASIDLYSGALIIQAQDLHLPGPYGVNLEINRDFNGKVYIPRADELRVRKADSWVGVGWSLNWGVLNLEPTFVVFELSGYPAQRMFLATDGTGTDLAGNPTHDYRFLSPITGDLIRPYMSKDFWRAWREPSQTEGDPIWYVQNTDGKLFQIEKVDHAVGTYATTRIWHPKSPNTDIRFEYQDGFVRITQRPDFERTTEVLVHVNEGALASIRAGSRTLTYQVSRCGGTPEDPEERNCLAGFINGEGERTEYDYGSQVGNWDAELDKITTPMGGVYTYDYADQEYYHSNSETGLYNTRVVRGWKRGDQEWAYQYEHPTVDTYDDSLNFYTSTRAVLTTTVEGPEDVRRQHVFWTYGGSVIDGARYTTFAHDAGRLIRTAEFHQEVWNLNVITGAQYRLVTALTENGNEPAIFFTRSINPEDGKVPFIPLSAGSINAFLPADDISAPDAGDRTNPMLLNQTILRFATEGETPFEEGSTVVWISDPYGRPEEVLDMRFNRKAPGERHIKRNELKYETTEAQKTNNQVFLVSEDRLYHNGPDDDDQVVVTQKAFEAGTPATLVERSYNDFGDQTEITTHDLVTDQQHRVLTPVNYESFQVSIVEPFRDDMRVRYRSGLPSIVQVRDSDTWITLRTAEYDIYGNMVSWTNSLNQTSTFEYDRADRIRFERYPLMEASETRYTIQNGAVVRRQVGTSGPWEELSFDVFGRKTDHRKSEIPNAQFTYEYDALDRLVNLTHPNGGIETRKYDTLNRITELKRTRDDREEIQRWQFWDGLSVMHTDAQGNQTFKRDDGGSAPAMFFDQTGALTEIYTDAFGRVVRVEHGTAVRTRKYSGLGHLLEEYHPETGLQKLQYNSAGDVAVSRYFSDADQSNGPHKVHRFEYDGRGRIKRQYPDSQVSNPPFIRWEYDDENLVSIHNQEADVVFDYDGANRLAARHFTLRQAHRSTLTTRYGYTPEGHLEWMEYPSGSRVTHAFDNGKHLSGASVSTAFGTGTMVEDLEYTPGLGQSPNPVPRAWKLGNQTQEDRFFGPYGRPFAEEVNQNWVGGQRVIRKVRKFDILGRVTTHESFSGEGDVPSQVAEYGYDTLSRLVRADYRDQQTGHAQFDEFYYDLDNNLLAYGGNGENTPMQYPVTADFNEDGEISVADLHGFTFGEVDSGNAEFSRDLDGDGKVTLLDAAKQGINVAPFATPEEPVTNRLVGWEFTFDGNVSRTPDGKQYAYNTWNQLVGFGANERLAYGPESNRILEWREGDSSKKLTLFSDSGDPIAEYRLDGGSLTLTKETFYFGGKPVVSDIYESDGPDCHERVWFHSDYLGSPTDYTDDSGSLAGFQSFAAFGQKWTSDMECVPVGRGFTGHQGLADSDLTWMKARSYSNRYGRFLQPDPVTITLGRLADPGELNLYTYVDNSPTLAVDPKGEWVWHAAGAVIGGGADLTAQLITNGGDWDKVSWASVGGSAVAGAFGGGALRATAKLGGSVLKAVGKEFTKELAGNVTEEVIPVPIPGRKPKKGPKKG</sequence>
<reference evidence="1" key="1">
    <citation type="submission" date="2021-03" db="EMBL/GenBank/DDBJ databases">
        <authorList>
            <person name="Wang G."/>
        </authorList>
    </citation>
    <scope>NUCLEOTIDE SEQUENCE</scope>
    <source>
        <strain evidence="1">KCTC 12899</strain>
    </source>
</reference>
<gene>
    <name evidence="1" type="ORF">J3U88_33360</name>
</gene>
<dbReference type="PROSITE" id="PS00018">
    <property type="entry name" value="EF_HAND_1"/>
    <property type="match status" value="1"/>
</dbReference>
<protein>
    <submittedName>
        <fullName evidence="1">Uncharacterized protein</fullName>
    </submittedName>
</protein>
<dbReference type="InterPro" id="IPR050708">
    <property type="entry name" value="T6SS_VgrG/RHS"/>
</dbReference>
<comment type="caution">
    <text evidence="1">The sequence shown here is derived from an EMBL/GenBank/DDBJ whole genome shotgun (WGS) entry which is preliminary data.</text>
</comment>
<evidence type="ECO:0000313" key="1">
    <source>
        <dbReference type="EMBL" id="MBO1323403.1"/>
    </source>
</evidence>
<proteinExistence type="predicted"/>
<dbReference type="PANTHER" id="PTHR32305:SF15">
    <property type="entry name" value="PROTEIN RHSA-RELATED"/>
    <property type="match status" value="1"/>
</dbReference>
<dbReference type="InterPro" id="IPR018247">
    <property type="entry name" value="EF_Hand_1_Ca_BS"/>
</dbReference>
<dbReference type="InterPro" id="IPR022385">
    <property type="entry name" value="Rhs_assc_core"/>
</dbReference>
<keyword evidence="2" id="KW-1185">Reference proteome</keyword>
<dbReference type="RefSeq" id="WP_207863556.1">
    <property type="nucleotide sequence ID" value="NZ_JAFREP010000064.1"/>
</dbReference>
<dbReference type="EMBL" id="JAFREP010000064">
    <property type="protein sequence ID" value="MBO1323403.1"/>
    <property type="molecule type" value="Genomic_DNA"/>
</dbReference>
<organism evidence="1 2">
    <name type="scientific">Acanthopleuribacter pedis</name>
    <dbReference type="NCBI Taxonomy" id="442870"/>
    <lineage>
        <taxon>Bacteria</taxon>
        <taxon>Pseudomonadati</taxon>
        <taxon>Acidobacteriota</taxon>
        <taxon>Holophagae</taxon>
        <taxon>Acanthopleuribacterales</taxon>
        <taxon>Acanthopleuribacteraceae</taxon>
        <taxon>Acanthopleuribacter</taxon>
    </lineage>
</organism>
<dbReference type="Proteomes" id="UP000664417">
    <property type="component" value="Unassembled WGS sequence"/>
</dbReference>
<evidence type="ECO:0000313" key="2">
    <source>
        <dbReference type="Proteomes" id="UP000664417"/>
    </source>
</evidence>